<feature type="transmembrane region" description="Helical" evidence="9">
    <location>
        <begin position="116"/>
        <end position="138"/>
    </location>
</feature>
<keyword evidence="4" id="KW-1003">Cell membrane</keyword>
<comment type="similarity">
    <text evidence="2 8">Belongs to the MIP/aquaporin (TC 1.A.8) family.</text>
</comment>
<accession>A0A2M8FF74</accession>
<dbReference type="GO" id="GO:0015250">
    <property type="term" value="F:water channel activity"/>
    <property type="evidence" value="ECO:0007669"/>
    <property type="project" value="TreeGrafter"/>
</dbReference>
<dbReference type="InterPro" id="IPR022357">
    <property type="entry name" value="MIP_CS"/>
</dbReference>
<evidence type="ECO:0000256" key="1">
    <source>
        <dbReference type="ARBA" id="ARBA00004651"/>
    </source>
</evidence>
<keyword evidence="7 9" id="KW-0472">Membrane</keyword>
<keyword evidence="6 9" id="KW-1133">Transmembrane helix</keyword>
<dbReference type="InterPro" id="IPR023271">
    <property type="entry name" value="Aquaporin-like"/>
</dbReference>
<dbReference type="EMBL" id="PFRD01000046">
    <property type="protein sequence ID" value="PJC56298.1"/>
    <property type="molecule type" value="Genomic_DNA"/>
</dbReference>
<evidence type="ECO:0000256" key="9">
    <source>
        <dbReference type="SAM" id="Phobius"/>
    </source>
</evidence>
<evidence type="ECO:0000256" key="6">
    <source>
        <dbReference type="ARBA" id="ARBA00022989"/>
    </source>
</evidence>
<evidence type="ECO:0000256" key="2">
    <source>
        <dbReference type="ARBA" id="ARBA00006175"/>
    </source>
</evidence>
<keyword evidence="5 8" id="KW-0812">Transmembrane</keyword>
<evidence type="ECO:0000256" key="4">
    <source>
        <dbReference type="ARBA" id="ARBA00022475"/>
    </source>
</evidence>
<name>A0A2M8FF74_9BACT</name>
<evidence type="ECO:0000256" key="3">
    <source>
        <dbReference type="ARBA" id="ARBA00022448"/>
    </source>
</evidence>
<dbReference type="Proteomes" id="UP000230391">
    <property type="component" value="Unassembled WGS sequence"/>
</dbReference>
<dbReference type="InterPro" id="IPR000425">
    <property type="entry name" value="MIP"/>
</dbReference>
<evidence type="ECO:0000256" key="8">
    <source>
        <dbReference type="RuleBase" id="RU000477"/>
    </source>
</evidence>
<feature type="transmembrane region" description="Helical" evidence="9">
    <location>
        <begin position="7"/>
        <end position="28"/>
    </location>
</feature>
<sequence>MSKTYVTYVAEIIGTFALSFVVLMTATAGDSSVLVVPVVAGLTLGIFVYTIGPISGCHINPAVTLGLWAVGKISARNAFGYIMAQIFGAAVAIMVANGLGVTNPSAMPLSFNGTHFVAEALGAFFFAFGIAAVVFGKVKEQMSGVVVGSSLLLGILIAVFSGSTGILNPAVAFALNSITVAYLFAPIVGAAMGFQAYRFLSK</sequence>
<dbReference type="SUPFAM" id="SSF81338">
    <property type="entry name" value="Aquaporin-like"/>
    <property type="match status" value="1"/>
</dbReference>
<dbReference type="PANTHER" id="PTHR19139">
    <property type="entry name" value="AQUAPORIN TRANSPORTER"/>
    <property type="match status" value="1"/>
</dbReference>
<dbReference type="AlphaFoldDB" id="A0A2M8FF74"/>
<evidence type="ECO:0000256" key="7">
    <source>
        <dbReference type="ARBA" id="ARBA00023136"/>
    </source>
</evidence>
<evidence type="ECO:0000313" key="10">
    <source>
        <dbReference type="EMBL" id="PJC56298.1"/>
    </source>
</evidence>
<protein>
    <recommendedName>
        <fullName evidence="12">Aquaporin</fullName>
    </recommendedName>
</protein>
<dbReference type="GO" id="GO:0005886">
    <property type="term" value="C:plasma membrane"/>
    <property type="evidence" value="ECO:0007669"/>
    <property type="project" value="UniProtKB-SubCell"/>
</dbReference>
<evidence type="ECO:0008006" key="12">
    <source>
        <dbReference type="Google" id="ProtNLM"/>
    </source>
</evidence>
<reference evidence="11" key="1">
    <citation type="submission" date="2017-09" db="EMBL/GenBank/DDBJ databases">
        <title>Depth-based differentiation of microbial function through sediment-hosted aquifers and enrichment of novel symbionts in the deep terrestrial subsurface.</title>
        <authorList>
            <person name="Probst A.J."/>
            <person name="Ladd B."/>
            <person name="Jarett J.K."/>
            <person name="Geller-Mcgrath D.E."/>
            <person name="Sieber C.M.K."/>
            <person name="Emerson J.B."/>
            <person name="Anantharaman K."/>
            <person name="Thomas B.C."/>
            <person name="Malmstrom R."/>
            <person name="Stieglmeier M."/>
            <person name="Klingl A."/>
            <person name="Woyke T."/>
            <person name="Ryan C.M."/>
            <person name="Banfield J.F."/>
        </authorList>
    </citation>
    <scope>NUCLEOTIDE SEQUENCE [LARGE SCALE GENOMIC DNA]</scope>
</reference>
<evidence type="ECO:0000313" key="11">
    <source>
        <dbReference type="Proteomes" id="UP000230391"/>
    </source>
</evidence>
<feature type="transmembrane region" description="Helical" evidence="9">
    <location>
        <begin position="78"/>
        <end position="96"/>
    </location>
</feature>
<dbReference type="InterPro" id="IPR034294">
    <property type="entry name" value="Aquaporin_transptr"/>
</dbReference>
<feature type="transmembrane region" description="Helical" evidence="9">
    <location>
        <begin position="173"/>
        <end position="194"/>
    </location>
</feature>
<gene>
    <name evidence="10" type="ORF">CO026_01035</name>
</gene>
<comment type="subcellular location">
    <subcellularLocation>
        <location evidence="1">Cell membrane</location>
        <topology evidence="1">Multi-pass membrane protein</topology>
    </subcellularLocation>
</comment>
<keyword evidence="3 8" id="KW-0813">Transport</keyword>
<proteinExistence type="inferred from homology"/>
<dbReference type="PRINTS" id="PR00783">
    <property type="entry name" value="MINTRINSICP"/>
</dbReference>
<dbReference type="Pfam" id="PF00230">
    <property type="entry name" value="MIP"/>
    <property type="match status" value="1"/>
</dbReference>
<feature type="transmembrane region" description="Helical" evidence="9">
    <location>
        <begin position="34"/>
        <end position="57"/>
    </location>
</feature>
<feature type="transmembrane region" description="Helical" evidence="9">
    <location>
        <begin position="145"/>
        <end position="167"/>
    </location>
</feature>
<dbReference type="PANTHER" id="PTHR19139:SF199">
    <property type="entry name" value="MIP17260P"/>
    <property type="match status" value="1"/>
</dbReference>
<evidence type="ECO:0000256" key="5">
    <source>
        <dbReference type="ARBA" id="ARBA00022692"/>
    </source>
</evidence>
<dbReference type="PROSITE" id="PS00221">
    <property type="entry name" value="MIP"/>
    <property type="match status" value="1"/>
</dbReference>
<organism evidence="10 11">
    <name type="scientific">Candidatus Kaiserbacteria bacterium CG_4_9_14_0_2_um_filter_41_32</name>
    <dbReference type="NCBI Taxonomy" id="1974601"/>
    <lineage>
        <taxon>Bacteria</taxon>
        <taxon>Candidatus Kaiseribacteriota</taxon>
    </lineage>
</organism>
<dbReference type="Gene3D" id="1.20.1080.10">
    <property type="entry name" value="Glycerol uptake facilitator protein"/>
    <property type="match status" value="1"/>
</dbReference>
<comment type="caution">
    <text evidence="10">The sequence shown here is derived from an EMBL/GenBank/DDBJ whole genome shotgun (WGS) entry which is preliminary data.</text>
</comment>